<organism evidence="1 2">
    <name type="scientific">Ascaris lumbricoides</name>
    <name type="common">Giant roundworm</name>
    <dbReference type="NCBI Taxonomy" id="6252"/>
    <lineage>
        <taxon>Eukaryota</taxon>
        <taxon>Metazoa</taxon>
        <taxon>Ecdysozoa</taxon>
        <taxon>Nematoda</taxon>
        <taxon>Chromadorea</taxon>
        <taxon>Rhabditida</taxon>
        <taxon>Spirurina</taxon>
        <taxon>Ascaridomorpha</taxon>
        <taxon>Ascaridoidea</taxon>
        <taxon>Ascarididae</taxon>
        <taxon>Ascaris</taxon>
    </lineage>
</organism>
<keyword evidence="1" id="KW-1185">Reference proteome</keyword>
<evidence type="ECO:0000313" key="2">
    <source>
        <dbReference type="WBParaSite" id="ALUE_0000165701-mRNA-1"/>
    </source>
</evidence>
<dbReference type="AlphaFoldDB" id="A0A0M3HJG2"/>
<dbReference type="WBParaSite" id="ALUE_0000165701-mRNA-1">
    <property type="protein sequence ID" value="ALUE_0000165701-mRNA-1"/>
    <property type="gene ID" value="ALUE_0000165701"/>
</dbReference>
<protein>
    <submittedName>
        <fullName evidence="2">Uncharacterized protein</fullName>
    </submittedName>
</protein>
<dbReference type="Proteomes" id="UP000036681">
    <property type="component" value="Unplaced"/>
</dbReference>
<reference evidence="2" key="1">
    <citation type="submission" date="2017-02" db="UniProtKB">
        <authorList>
            <consortium name="WormBaseParasite"/>
        </authorList>
    </citation>
    <scope>IDENTIFICATION</scope>
</reference>
<evidence type="ECO:0000313" key="1">
    <source>
        <dbReference type="Proteomes" id="UP000036681"/>
    </source>
</evidence>
<sequence length="67" mass="8097">MGDHTKANRRERAPAAVDVYRQRNKFVLFCRHFLYKRANFLRTSDASYYDYISTVILSRDTWMEVVF</sequence>
<accession>A0A0M3HJG2</accession>
<proteinExistence type="predicted"/>
<name>A0A0M3HJG2_ASCLU</name>